<dbReference type="PANTHER" id="PTHR47469:SF2">
    <property type="entry name" value="OS06G0597600 PROTEIN"/>
    <property type="match status" value="1"/>
</dbReference>
<protein>
    <recommendedName>
        <fullName evidence="2">2,6-dihydroxypyridine 3-monooxygenase substrate binding domain-containing protein</fullName>
    </recommendedName>
</protein>
<dbReference type="Pfam" id="PF22607">
    <property type="entry name" value="FAD_binding-like"/>
    <property type="match status" value="1"/>
</dbReference>
<dbReference type="InterPro" id="IPR036188">
    <property type="entry name" value="FAD/NAD-bd_sf"/>
</dbReference>
<gene>
    <name evidence="3" type="ORF">C8A05DRAFT_13762</name>
</gene>
<accession>A0AAN6RUX3</accession>
<reference evidence="3" key="1">
    <citation type="journal article" date="2023" name="Mol. Phylogenet. Evol.">
        <title>Genome-scale phylogeny and comparative genomics of the fungal order Sordariales.</title>
        <authorList>
            <person name="Hensen N."/>
            <person name="Bonometti L."/>
            <person name="Westerberg I."/>
            <person name="Brannstrom I.O."/>
            <person name="Guillou S."/>
            <person name="Cros-Aarteil S."/>
            <person name="Calhoun S."/>
            <person name="Haridas S."/>
            <person name="Kuo A."/>
            <person name="Mondo S."/>
            <person name="Pangilinan J."/>
            <person name="Riley R."/>
            <person name="LaButti K."/>
            <person name="Andreopoulos B."/>
            <person name="Lipzen A."/>
            <person name="Chen C."/>
            <person name="Yan M."/>
            <person name="Daum C."/>
            <person name="Ng V."/>
            <person name="Clum A."/>
            <person name="Steindorff A."/>
            <person name="Ohm R.A."/>
            <person name="Martin F."/>
            <person name="Silar P."/>
            <person name="Natvig D.O."/>
            <person name="Lalanne C."/>
            <person name="Gautier V."/>
            <person name="Ament-Velasquez S.L."/>
            <person name="Kruys A."/>
            <person name="Hutchinson M.I."/>
            <person name="Powell A.J."/>
            <person name="Barry K."/>
            <person name="Miller A.N."/>
            <person name="Grigoriev I.V."/>
            <person name="Debuchy R."/>
            <person name="Gladieux P."/>
            <person name="Hiltunen Thoren M."/>
            <person name="Johannesson H."/>
        </authorList>
    </citation>
    <scope>NUCLEOTIDE SEQUENCE</scope>
    <source>
        <strain evidence="3">CBS 103.79</strain>
    </source>
</reference>
<dbReference type="EMBL" id="MU855401">
    <property type="protein sequence ID" value="KAK3904367.1"/>
    <property type="molecule type" value="Genomic_DNA"/>
</dbReference>
<dbReference type="Proteomes" id="UP001303889">
    <property type="component" value="Unassembled WGS sequence"/>
</dbReference>
<dbReference type="SUPFAM" id="SSF54373">
    <property type="entry name" value="FAD-linked reductases, C-terminal domain"/>
    <property type="match status" value="1"/>
</dbReference>
<dbReference type="PRINTS" id="PR00420">
    <property type="entry name" value="RNGMNOXGNASE"/>
</dbReference>
<evidence type="ECO:0000313" key="4">
    <source>
        <dbReference type="Proteomes" id="UP001303889"/>
    </source>
</evidence>
<reference evidence="3" key="2">
    <citation type="submission" date="2023-05" db="EMBL/GenBank/DDBJ databases">
        <authorList>
            <consortium name="Lawrence Berkeley National Laboratory"/>
            <person name="Steindorff A."/>
            <person name="Hensen N."/>
            <person name="Bonometti L."/>
            <person name="Westerberg I."/>
            <person name="Brannstrom I.O."/>
            <person name="Guillou S."/>
            <person name="Cros-Aarteil S."/>
            <person name="Calhoun S."/>
            <person name="Haridas S."/>
            <person name="Kuo A."/>
            <person name="Mondo S."/>
            <person name="Pangilinan J."/>
            <person name="Riley R."/>
            <person name="Labutti K."/>
            <person name="Andreopoulos B."/>
            <person name="Lipzen A."/>
            <person name="Chen C."/>
            <person name="Yanf M."/>
            <person name="Daum C."/>
            <person name="Ng V."/>
            <person name="Clum A."/>
            <person name="Ohm R."/>
            <person name="Martin F."/>
            <person name="Silar P."/>
            <person name="Natvig D."/>
            <person name="Lalanne C."/>
            <person name="Gautier V."/>
            <person name="Ament-Velasquez S.L."/>
            <person name="Kruys A."/>
            <person name="Hutchinson M.I."/>
            <person name="Powell A.J."/>
            <person name="Barry K."/>
            <person name="Miller A.N."/>
            <person name="Grigoriev I.V."/>
            <person name="Debuchy R."/>
            <person name="Gladieux P."/>
            <person name="Thoren M.H."/>
            <person name="Johannesson H."/>
        </authorList>
    </citation>
    <scope>NUCLEOTIDE SEQUENCE</scope>
    <source>
        <strain evidence="3">CBS 103.79</strain>
    </source>
</reference>
<evidence type="ECO:0000259" key="2">
    <source>
        <dbReference type="Pfam" id="PF22607"/>
    </source>
</evidence>
<dbReference type="AlphaFoldDB" id="A0AAN6RUX3"/>
<dbReference type="PANTHER" id="PTHR47469">
    <property type="entry name" value="MONOOXYGENASE-LIKE"/>
    <property type="match status" value="1"/>
</dbReference>
<organism evidence="3 4">
    <name type="scientific">Staphylotrichum tortipilum</name>
    <dbReference type="NCBI Taxonomy" id="2831512"/>
    <lineage>
        <taxon>Eukaryota</taxon>
        <taxon>Fungi</taxon>
        <taxon>Dikarya</taxon>
        <taxon>Ascomycota</taxon>
        <taxon>Pezizomycotina</taxon>
        <taxon>Sordariomycetes</taxon>
        <taxon>Sordariomycetidae</taxon>
        <taxon>Sordariales</taxon>
        <taxon>Chaetomiaceae</taxon>
        <taxon>Staphylotrichum</taxon>
    </lineage>
</organism>
<proteinExistence type="predicted"/>
<dbReference type="SUPFAM" id="SSF51905">
    <property type="entry name" value="FAD/NAD(P)-binding domain"/>
    <property type="match status" value="1"/>
</dbReference>
<dbReference type="Gene3D" id="3.50.50.60">
    <property type="entry name" value="FAD/NAD(P)-binding domain"/>
    <property type="match status" value="1"/>
</dbReference>
<keyword evidence="4" id="KW-1185">Reference proteome</keyword>
<feature type="region of interest" description="Disordered" evidence="1">
    <location>
        <begin position="113"/>
        <end position="134"/>
    </location>
</feature>
<comment type="caution">
    <text evidence="3">The sequence shown here is derived from an EMBL/GenBank/DDBJ whole genome shotgun (WGS) entry which is preliminary data.</text>
</comment>
<dbReference type="InterPro" id="IPR054707">
    <property type="entry name" value="DhpH_subs-bd"/>
</dbReference>
<feature type="compositionally biased region" description="Basic and acidic residues" evidence="1">
    <location>
        <begin position="121"/>
        <end position="133"/>
    </location>
</feature>
<name>A0AAN6RUX3_9PEZI</name>
<dbReference type="InterPro" id="IPR053212">
    <property type="entry name" value="DHP_3-monooxygenase"/>
</dbReference>
<sequence>MPYPKTAIVIGGSIAGLLQGLQLKRNGADVVILEQDPSDDRHSHESGVQIGPSVVSLLEKYDATGRPSAIPARFLSVAWRKHLRIVNHPAPRHMSNWGTLYLILRANFDGKTSEMVPDSPPGRKGDGKVEYRPGKRATGLSYDKEMGIVHVQFEDVTTGEQDSISAEVVIAADGVHSTVRKILQVPSKKKYSGYIGWRGTVPERLISPETVEYFSNRLNFSLMKGTYSISYIIPTEAGHVEPGKRLLNWVWYFKVPDGSPEMAEIFTDINGRTQPSTVQQGLVKPDLWVGQKERYLSQMIPPLAEIIDKTPRPFISKVADLNGTDYPASFFDGRLVLVGDAYNAFRSHLGMASEQAARHCWQMDRVWRGEITQKQRDREAARYAKKFILLNRVIGLTGMEFWFQLFKTVLSLVWLMVKQLVGLV</sequence>
<evidence type="ECO:0000313" key="3">
    <source>
        <dbReference type="EMBL" id="KAK3904367.1"/>
    </source>
</evidence>
<feature type="domain" description="2,6-dihydroxypyridine 3-monooxygenase substrate binding" evidence="2">
    <location>
        <begin position="191"/>
        <end position="320"/>
    </location>
</feature>
<evidence type="ECO:0000256" key="1">
    <source>
        <dbReference type="SAM" id="MobiDB-lite"/>
    </source>
</evidence>
<dbReference type="Gene3D" id="3.30.9.60">
    <property type="match status" value="1"/>
</dbReference>